<dbReference type="Proteomes" id="UP000255236">
    <property type="component" value="Unassembled WGS sequence"/>
</dbReference>
<dbReference type="Pfam" id="PF06048">
    <property type="entry name" value="DUF927"/>
    <property type="match status" value="1"/>
</dbReference>
<name>A0A380L284_9STRE</name>
<dbReference type="GO" id="GO:0004386">
    <property type="term" value="F:helicase activity"/>
    <property type="evidence" value="ECO:0007669"/>
    <property type="project" value="UniProtKB-KW"/>
</dbReference>
<feature type="domain" description="DUF927" evidence="1">
    <location>
        <begin position="387"/>
        <end position="653"/>
    </location>
</feature>
<dbReference type="EMBL" id="UHFT01000001">
    <property type="protein sequence ID" value="SUN80226.1"/>
    <property type="molecule type" value="Genomic_DNA"/>
</dbReference>
<keyword evidence="3" id="KW-1185">Reference proteome</keyword>
<sequence length="925" mass="105395">MSSTFINDLVCQVCQNEISNDAIVSEVGRTLGVLSNYGIQKINLRFLGEKSPKNQVCQIDEFDVSTGVSIDTKYAYYTTFNKIHDDCKTGNVAIKDSDISSYRFMLIDIDPERPSGVCATKEEKQSAITVADNILQWFEVNGITIHHIIIADSGNGIHLLIPLNFLSSVTTKDKIKLILNLLNQKFSNKQSKIDVTVYNPSRITRLYGTLNCKGENTSERPYRQSKLLYVPNETSDGLTEENLNSLISQLKETLPEQENKTTAKNGEQVNEKPYILAKGEEWLKYYNLEFHSYKEDEHGTKLYPFKTCPMKEHSNTDSGACFTITKYGRCRFKCLHASCSSKTINDFISKYPCPEEFLLKESLTSRKEVPTLEDLINGKRYNFGDYEVSKSGIYKISDKKTEIISSTPFFISKSFFNIDTNHFQYEFQYLIQGKKNTQKILGITLSPYKISDLTKFGIILASAPQKVIEYLNYQLKTVPIQNIHSYVGWKTNDSDTLTFRLDRNYGDTEVSLLVDNSLFNLSSRGTFEEWRQMVIDNVLDSNMEIALCVGFSSIVLGYLAITDKPDIGSLIVNFYGQSTSGKTTALHLINSIYSSPVNNMYSFSATQNALLAILNENRGVVTTIDELSASRSTDLSELLYQIGQGRSRLRLSSSSTLSEQLRFNTVIATTSEVPMANYLNSNQGLHMRYIELSSEEAWTKNGAIADDIKLRCSQYYGVASDAFMEKIFKHEQGTGYIKKVYQTAYTELLEKLPESNFKTRICTLYAIIYSSAILVKELLDIDIDKKRVCEFLIKTEKETLDKRGEIPSDLYDKIVDYTLSHAGLFNIKEGYSIGGKKIGMIKAQKGTYRVYFFREEFVKMLKKEFSISNVEKAIQLLISQNKWIADKRRSVKYVTYENHKIAMYCLELPMHWRNFAIEAEIIRGY</sequence>
<dbReference type="AlphaFoldDB" id="A0A380L284"/>
<dbReference type="RefSeq" id="WP_115263154.1">
    <property type="nucleotide sequence ID" value="NZ_UHFT01000001.1"/>
</dbReference>
<evidence type="ECO:0000259" key="1">
    <source>
        <dbReference type="Pfam" id="PF06048"/>
    </source>
</evidence>
<proteinExistence type="predicted"/>
<keyword evidence="2" id="KW-0067">ATP-binding</keyword>
<accession>A0A380L284</accession>
<protein>
    <submittedName>
        <fullName evidence="2">Superfamily II helicase and inactivated derivatives</fullName>
    </submittedName>
</protein>
<organism evidence="2 3">
    <name type="scientific">Streptococcus milleri</name>
    <dbReference type="NCBI Taxonomy" id="33040"/>
    <lineage>
        <taxon>Bacteria</taxon>
        <taxon>Bacillati</taxon>
        <taxon>Bacillota</taxon>
        <taxon>Bacilli</taxon>
        <taxon>Lactobacillales</taxon>
        <taxon>Streptococcaceae</taxon>
        <taxon>Streptococcus</taxon>
    </lineage>
</organism>
<keyword evidence="2" id="KW-0347">Helicase</keyword>
<evidence type="ECO:0000313" key="3">
    <source>
        <dbReference type="Proteomes" id="UP000255236"/>
    </source>
</evidence>
<gene>
    <name evidence="2" type="ORF">NCTC11063_00926</name>
</gene>
<comment type="caution">
    <text evidence="2">The sequence shown here is derived from an EMBL/GenBank/DDBJ whole genome shotgun (WGS) entry which is preliminary data.</text>
</comment>
<reference evidence="2" key="1">
    <citation type="submission" date="2018-06" db="EMBL/GenBank/DDBJ databases">
        <authorList>
            <consortium name="Pathogen Informatics"/>
            <person name="Doyle S."/>
        </authorList>
    </citation>
    <scope>NUCLEOTIDE SEQUENCE [LARGE SCALE GENOMIC DNA]</scope>
    <source>
        <strain evidence="2">NCTC11063</strain>
    </source>
</reference>
<keyword evidence="2" id="KW-0547">Nucleotide-binding</keyword>
<keyword evidence="2" id="KW-0378">Hydrolase</keyword>
<evidence type="ECO:0000313" key="2">
    <source>
        <dbReference type="EMBL" id="SUN80226.1"/>
    </source>
</evidence>
<dbReference type="InterPro" id="IPR009270">
    <property type="entry name" value="DUF927"/>
</dbReference>